<dbReference type="AlphaFoldDB" id="A0A853ASM0"/>
<keyword evidence="2" id="KW-1185">Reference proteome</keyword>
<sequence>MEVFPVLSPASTGTVRAELPRATPHRWHEDPGGRKPTAHLRRGLVDRDGVALPAGAEAHVCGPPPVAARVHRRLLDRGWTADHVEVSGPDRELGVA</sequence>
<name>A0A853ASM0_9PSEU</name>
<dbReference type="SUPFAM" id="SSF52343">
    <property type="entry name" value="Ferredoxin reductase-like, C-terminal NADP-linked domain"/>
    <property type="match status" value="1"/>
</dbReference>
<organism evidence="1 2">
    <name type="scientific">Saccharopolyspora hordei</name>
    <dbReference type="NCBI Taxonomy" id="1838"/>
    <lineage>
        <taxon>Bacteria</taxon>
        <taxon>Bacillati</taxon>
        <taxon>Actinomycetota</taxon>
        <taxon>Actinomycetes</taxon>
        <taxon>Pseudonocardiales</taxon>
        <taxon>Pseudonocardiaceae</taxon>
        <taxon>Saccharopolyspora</taxon>
    </lineage>
</organism>
<comment type="caution">
    <text evidence="1">The sequence shown here is derived from an EMBL/GenBank/DDBJ whole genome shotgun (WGS) entry which is preliminary data.</text>
</comment>
<dbReference type="RefSeq" id="WP_179722931.1">
    <property type="nucleotide sequence ID" value="NZ_BAABFH010000001.1"/>
</dbReference>
<accession>A0A853ASM0</accession>
<reference evidence="1 2" key="1">
    <citation type="submission" date="2020-07" db="EMBL/GenBank/DDBJ databases">
        <title>Sequencing the genomes of 1000 actinobacteria strains.</title>
        <authorList>
            <person name="Klenk H.-P."/>
        </authorList>
    </citation>
    <scope>NUCLEOTIDE SEQUENCE [LARGE SCALE GENOMIC DNA]</scope>
    <source>
        <strain evidence="1 2">DSM 44065</strain>
    </source>
</reference>
<gene>
    <name evidence="1" type="ORF">HNR68_003777</name>
</gene>
<dbReference type="EMBL" id="JACCFJ010000001">
    <property type="protein sequence ID" value="NYI85147.1"/>
    <property type="molecule type" value="Genomic_DNA"/>
</dbReference>
<protein>
    <submittedName>
        <fullName evidence="1">Ferredoxin-NADP reductase</fullName>
    </submittedName>
</protein>
<evidence type="ECO:0000313" key="2">
    <source>
        <dbReference type="Proteomes" id="UP000587002"/>
    </source>
</evidence>
<evidence type="ECO:0000313" key="1">
    <source>
        <dbReference type="EMBL" id="NYI85147.1"/>
    </source>
</evidence>
<proteinExistence type="predicted"/>
<dbReference type="Proteomes" id="UP000587002">
    <property type="component" value="Unassembled WGS sequence"/>
</dbReference>
<dbReference type="InterPro" id="IPR039261">
    <property type="entry name" value="FNR_nucleotide-bd"/>
</dbReference>